<organism evidence="3 4">
    <name type="scientific">Nephila pilipes</name>
    <name type="common">Giant wood spider</name>
    <name type="synonym">Nephila maculata</name>
    <dbReference type="NCBI Taxonomy" id="299642"/>
    <lineage>
        <taxon>Eukaryota</taxon>
        <taxon>Metazoa</taxon>
        <taxon>Ecdysozoa</taxon>
        <taxon>Arthropoda</taxon>
        <taxon>Chelicerata</taxon>
        <taxon>Arachnida</taxon>
        <taxon>Araneae</taxon>
        <taxon>Araneomorphae</taxon>
        <taxon>Entelegynae</taxon>
        <taxon>Araneoidea</taxon>
        <taxon>Nephilidae</taxon>
        <taxon>Nephila</taxon>
    </lineage>
</organism>
<proteinExistence type="predicted"/>
<feature type="transmembrane region" description="Helical" evidence="2">
    <location>
        <begin position="144"/>
        <end position="165"/>
    </location>
</feature>
<evidence type="ECO:0000256" key="1">
    <source>
        <dbReference type="SAM" id="MobiDB-lite"/>
    </source>
</evidence>
<feature type="compositionally biased region" description="Basic and acidic residues" evidence="1">
    <location>
        <begin position="47"/>
        <end position="61"/>
    </location>
</feature>
<dbReference type="Proteomes" id="UP000887013">
    <property type="component" value="Unassembled WGS sequence"/>
</dbReference>
<evidence type="ECO:0000256" key="2">
    <source>
        <dbReference type="SAM" id="Phobius"/>
    </source>
</evidence>
<feature type="transmembrane region" description="Helical" evidence="2">
    <location>
        <begin position="193"/>
        <end position="212"/>
    </location>
</feature>
<dbReference type="OrthoDB" id="6456884at2759"/>
<comment type="caution">
    <text evidence="3">The sequence shown here is derived from an EMBL/GenBank/DDBJ whole genome shotgun (WGS) entry which is preliminary data.</text>
</comment>
<feature type="transmembrane region" description="Helical" evidence="2">
    <location>
        <begin position="232"/>
        <end position="253"/>
    </location>
</feature>
<evidence type="ECO:0000313" key="3">
    <source>
        <dbReference type="EMBL" id="GFT53018.1"/>
    </source>
</evidence>
<name>A0A8X6P7X7_NEPPI</name>
<evidence type="ECO:0000313" key="4">
    <source>
        <dbReference type="Proteomes" id="UP000887013"/>
    </source>
</evidence>
<protein>
    <submittedName>
        <fullName evidence="3">Uncharacterized protein</fullName>
    </submittedName>
</protein>
<keyword evidence="4" id="KW-1185">Reference proteome</keyword>
<feature type="region of interest" description="Disordered" evidence="1">
    <location>
        <begin position="47"/>
        <end position="68"/>
    </location>
</feature>
<accession>A0A8X6P7X7</accession>
<gene>
    <name evidence="3" type="ORF">NPIL_616871</name>
</gene>
<keyword evidence="2" id="KW-1133">Transmembrane helix</keyword>
<reference evidence="3" key="1">
    <citation type="submission" date="2020-08" db="EMBL/GenBank/DDBJ databases">
        <title>Multicomponent nature underlies the extraordinary mechanical properties of spider dragline silk.</title>
        <authorList>
            <person name="Kono N."/>
            <person name="Nakamura H."/>
            <person name="Mori M."/>
            <person name="Yoshida Y."/>
            <person name="Ohtoshi R."/>
            <person name="Malay A.D."/>
            <person name="Moran D.A.P."/>
            <person name="Tomita M."/>
            <person name="Numata K."/>
            <person name="Arakawa K."/>
        </authorList>
    </citation>
    <scope>NUCLEOTIDE SEQUENCE</scope>
</reference>
<feature type="transmembrane region" description="Helical" evidence="2">
    <location>
        <begin position="107"/>
        <end position="124"/>
    </location>
</feature>
<keyword evidence="2" id="KW-0812">Transmembrane</keyword>
<dbReference type="AlphaFoldDB" id="A0A8X6P7X7"/>
<sequence>MACAGGNPIFDLQETMPLIHEKNSKKGRAGDKNLDIKFASKQDAVLEENKNPNREPLKDVEPTGPTAEDIRRKKIKRMKRLRWTLYDTKREEIEYYRYLRDNLNRPVVPFGVCPLILLVLLMPWPLSMGVMGFIYMSHCPMNEYLVFSLFLQCVMGLVVLCSRMLRVVHLMRHPPRHRVPDPIPRFMMKIVKYMEFLFLCFFIVQLSCYYTHDYSPSPIDEVHYCHPTLYSYITRLNYVSLSLVMIWLLMYFCNGCHDPKSC</sequence>
<keyword evidence="2" id="KW-0472">Membrane</keyword>
<dbReference type="EMBL" id="BMAW01112533">
    <property type="protein sequence ID" value="GFT53018.1"/>
    <property type="molecule type" value="Genomic_DNA"/>
</dbReference>